<keyword evidence="2" id="KW-0812">Transmembrane</keyword>
<accession>A0A4U7B4H3</accession>
<name>A0A4U7B4H3_9PEZI</name>
<dbReference type="EMBL" id="PTQR01000059">
    <property type="protein sequence ID" value="TKX23024.1"/>
    <property type="molecule type" value="Genomic_DNA"/>
</dbReference>
<keyword evidence="2" id="KW-1133">Transmembrane helix</keyword>
<feature type="transmembrane region" description="Helical" evidence="2">
    <location>
        <begin position="176"/>
        <end position="195"/>
    </location>
</feature>
<feature type="transmembrane region" description="Helical" evidence="2">
    <location>
        <begin position="65"/>
        <end position="87"/>
    </location>
</feature>
<proteinExistence type="predicted"/>
<dbReference type="AlphaFoldDB" id="A0A4U7B4H3"/>
<keyword evidence="2" id="KW-0472">Membrane</keyword>
<reference evidence="3 4" key="1">
    <citation type="submission" date="2018-02" db="EMBL/GenBank/DDBJ databases">
        <title>Draft genome sequences of Elsinoe sp., causing black scab on jojoba.</title>
        <authorList>
            <person name="Stodart B."/>
            <person name="Jeffress S."/>
            <person name="Ash G."/>
            <person name="Arun Chinnappa K."/>
        </authorList>
    </citation>
    <scope>NUCLEOTIDE SEQUENCE [LARGE SCALE GENOMIC DNA]</scope>
    <source>
        <strain evidence="3 4">Hillstone_2</strain>
    </source>
</reference>
<evidence type="ECO:0000313" key="4">
    <source>
        <dbReference type="Proteomes" id="UP000308133"/>
    </source>
</evidence>
<evidence type="ECO:0000256" key="1">
    <source>
        <dbReference type="SAM" id="MobiDB-lite"/>
    </source>
</evidence>
<comment type="caution">
    <text evidence="3">The sequence shown here is derived from an EMBL/GenBank/DDBJ whole genome shotgun (WGS) entry which is preliminary data.</text>
</comment>
<protein>
    <submittedName>
        <fullName evidence="3">Uncharacterized protein</fullName>
    </submittedName>
</protein>
<sequence length="237" mass="26009">MSSTIHPQHQLQSSNNSEDIQQGSRPDSNMDRITMPTSSLLTLFYPVPHIFLTLYLVPLLPYPSITLALSAYATFSLLASMLGLLGLRLRSPTLLFIFSHHLLLDVFLSLIPQLALLAVFHDFSSSSGVCPAPSISYDAQKSYGKFHVPTTEGTFGRLERMAGMAIGLTEENWCVIGLQVAQAVLGAMVVVGGVAQWRAAMGLRRLAVSYEMIDRRSKEKSANSEEQENLSAGQEKH</sequence>
<feature type="transmembrane region" description="Helical" evidence="2">
    <location>
        <begin position="40"/>
        <end position="59"/>
    </location>
</feature>
<feature type="region of interest" description="Disordered" evidence="1">
    <location>
        <begin position="217"/>
        <end position="237"/>
    </location>
</feature>
<feature type="region of interest" description="Disordered" evidence="1">
    <location>
        <begin position="1"/>
        <end position="29"/>
    </location>
</feature>
<evidence type="ECO:0000256" key="2">
    <source>
        <dbReference type="SAM" id="Phobius"/>
    </source>
</evidence>
<feature type="compositionally biased region" description="Polar residues" evidence="1">
    <location>
        <begin position="1"/>
        <end position="27"/>
    </location>
</feature>
<feature type="transmembrane region" description="Helical" evidence="2">
    <location>
        <begin position="94"/>
        <end position="119"/>
    </location>
</feature>
<organism evidence="3 4">
    <name type="scientific">Elsinoe australis</name>
    <dbReference type="NCBI Taxonomy" id="40998"/>
    <lineage>
        <taxon>Eukaryota</taxon>
        <taxon>Fungi</taxon>
        <taxon>Dikarya</taxon>
        <taxon>Ascomycota</taxon>
        <taxon>Pezizomycotina</taxon>
        <taxon>Dothideomycetes</taxon>
        <taxon>Dothideomycetidae</taxon>
        <taxon>Myriangiales</taxon>
        <taxon>Elsinoaceae</taxon>
        <taxon>Elsinoe</taxon>
    </lineage>
</organism>
<dbReference type="Proteomes" id="UP000308133">
    <property type="component" value="Unassembled WGS sequence"/>
</dbReference>
<evidence type="ECO:0000313" key="3">
    <source>
        <dbReference type="EMBL" id="TKX23024.1"/>
    </source>
</evidence>
<gene>
    <name evidence="3" type="ORF">C1H76_4763</name>
</gene>